<proteinExistence type="predicted"/>
<gene>
    <name evidence="2" type="ORF">HHL09_03490</name>
</gene>
<sequence length="119" mass="12412">MRALLFIAGILLAALGFLAFQGSKDPLLLQGGLTLGGGFVICGIFSIRAKWHGIAGAGLLAFLGFIRTVPSVVSGEKGPAAPFMLGAATICLVVLISVIQTFRAERTRRSIEKLKAGVE</sequence>
<organism evidence="2 3">
    <name type="scientific">Luteolibacter luteus</name>
    <dbReference type="NCBI Taxonomy" id="2728835"/>
    <lineage>
        <taxon>Bacteria</taxon>
        <taxon>Pseudomonadati</taxon>
        <taxon>Verrucomicrobiota</taxon>
        <taxon>Verrucomicrobiia</taxon>
        <taxon>Verrucomicrobiales</taxon>
        <taxon>Verrucomicrobiaceae</taxon>
        <taxon>Luteolibacter</taxon>
    </lineage>
</organism>
<keyword evidence="3" id="KW-1185">Reference proteome</keyword>
<dbReference type="AlphaFoldDB" id="A0A858REP8"/>
<dbReference type="RefSeq" id="WP_169453100.1">
    <property type="nucleotide sequence ID" value="NZ_CP051774.1"/>
</dbReference>
<evidence type="ECO:0000256" key="1">
    <source>
        <dbReference type="SAM" id="Phobius"/>
    </source>
</evidence>
<keyword evidence="1" id="KW-1133">Transmembrane helix</keyword>
<feature type="transmembrane region" description="Helical" evidence="1">
    <location>
        <begin position="54"/>
        <end position="73"/>
    </location>
</feature>
<feature type="transmembrane region" description="Helical" evidence="1">
    <location>
        <begin position="79"/>
        <end position="99"/>
    </location>
</feature>
<feature type="transmembrane region" description="Helical" evidence="1">
    <location>
        <begin position="29"/>
        <end position="47"/>
    </location>
</feature>
<evidence type="ECO:0000313" key="2">
    <source>
        <dbReference type="EMBL" id="QJE94879.1"/>
    </source>
</evidence>
<accession>A0A858REP8</accession>
<protein>
    <recommendedName>
        <fullName evidence="4">Integral membrane protein</fullName>
    </recommendedName>
</protein>
<evidence type="ECO:0008006" key="4">
    <source>
        <dbReference type="Google" id="ProtNLM"/>
    </source>
</evidence>
<evidence type="ECO:0000313" key="3">
    <source>
        <dbReference type="Proteomes" id="UP000501812"/>
    </source>
</evidence>
<keyword evidence="1" id="KW-0812">Transmembrane</keyword>
<dbReference type="EMBL" id="CP051774">
    <property type="protein sequence ID" value="QJE94879.1"/>
    <property type="molecule type" value="Genomic_DNA"/>
</dbReference>
<reference evidence="2 3" key="1">
    <citation type="submission" date="2020-04" db="EMBL/GenBank/DDBJ databases">
        <title>Luteolibacter sp. G-1-1-1 isolated from soil.</title>
        <authorList>
            <person name="Dahal R.H."/>
        </authorList>
    </citation>
    <scope>NUCLEOTIDE SEQUENCE [LARGE SCALE GENOMIC DNA]</scope>
    <source>
        <strain evidence="2 3">G-1-1-1</strain>
    </source>
</reference>
<name>A0A858REP8_9BACT</name>
<dbReference type="KEGG" id="luo:HHL09_03490"/>
<keyword evidence="1" id="KW-0472">Membrane</keyword>
<dbReference type="Proteomes" id="UP000501812">
    <property type="component" value="Chromosome"/>
</dbReference>